<organism evidence="4 5">
    <name type="scientific">Alteromonas portus</name>
    <dbReference type="NCBI Taxonomy" id="2565549"/>
    <lineage>
        <taxon>Bacteria</taxon>
        <taxon>Pseudomonadati</taxon>
        <taxon>Pseudomonadota</taxon>
        <taxon>Gammaproteobacteria</taxon>
        <taxon>Alteromonadales</taxon>
        <taxon>Alteromonadaceae</taxon>
        <taxon>Alteromonas/Salinimonas group</taxon>
        <taxon>Alteromonas</taxon>
    </lineage>
</organism>
<feature type="domain" description="DNA-binding transcriptional repressor CapW winged helix-turn-helix" evidence="3">
    <location>
        <begin position="9"/>
        <end position="79"/>
    </location>
</feature>
<evidence type="ECO:0000259" key="1">
    <source>
        <dbReference type="Pfam" id="PF13280"/>
    </source>
</evidence>
<dbReference type="Pfam" id="PF13280">
    <property type="entry name" value="WYL"/>
    <property type="match status" value="1"/>
</dbReference>
<dbReference type="InterPro" id="IPR026881">
    <property type="entry name" value="WYL_dom"/>
</dbReference>
<dbReference type="PROSITE" id="PS52050">
    <property type="entry name" value="WYL"/>
    <property type="match status" value="1"/>
</dbReference>
<dbReference type="AlphaFoldDB" id="A0A4V5NN51"/>
<keyword evidence="5" id="KW-1185">Reference proteome</keyword>
<dbReference type="InterPro" id="IPR059019">
    <property type="entry name" value="WHD_CapW"/>
</dbReference>
<proteinExistence type="predicted"/>
<feature type="domain" description="WYL" evidence="1">
    <location>
        <begin position="119"/>
        <end position="185"/>
    </location>
</feature>
<evidence type="ECO:0000313" key="5">
    <source>
        <dbReference type="Proteomes" id="UP000305471"/>
    </source>
</evidence>
<evidence type="ECO:0000259" key="3">
    <source>
        <dbReference type="Pfam" id="PF26109"/>
    </source>
</evidence>
<dbReference type="Proteomes" id="UP000305471">
    <property type="component" value="Unassembled WGS sequence"/>
</dbReference>
<dbReference type="InterPro" id="IPR059020">
    <property type="entry name" value="CapW_CTD"/>
</dbReference>
<evidence type="ECO:0000313" key="4">
    <source>
        <dbReference type="EMBL" id="TKB02346.1"/>
    </source>
</evidence>
<reference evidence="4 5" key="1">
    <citation type="submission" date="2019-04" db="EMBL/GenBank/DDBJ databases">
        <title>Alteromonas portus sp. nov., an alginate lyase-excreting marine bacterium.</title>
        <authorList>
            <person name="Huang H."/>
            <person name="Mo K."/>
            <person name="Bao S."/>
        </authorList>
    </citation>
    <scope>NUCLEOTIDE SEQUENCE [LARGE SCALE GENOMIC DNA]</scope>
    <source>
        <strain evidence="4 5">HB161718</strain>
    </source>
</reference>
<dbReference type="OrthoDB" id="6400324at2"/>
<protein>
    <submittedName>
        <fullName evidence="4">WYL domain-containing protein</fullName>
    </submittedName>
</protein>
<name>A0A4V5NN51_9ALTE</name>
<comment type="caution">
    <text evidence="4">The sequence shown here is derived from an EMBL/GenBank/DDBJ whole genome shotgun (WGS) entry which is preliminary data.</text>
</comment>
<evidence type="ECO:0000259" key="2">
    <source>
        <dbReference type="Pfam" id="PF26107"/>
    </source>
</evidence>
<dbReference type="EMBL" id="SWCO01000008">
    <property type="protein sequence ID" value="TKB02346.1"/>
    <property type="molecule type" value="Genomic_DNA"/>
</dbReference>
<dbReference type="RefSeq" id="WP_136782876.1">
    <property type="nucleotide sequence ID" value="NZ_JBMQEY010000005.1"/>
</dbReference>
<feature type="domain" description="DNA-binding transcriptional repressor CapW C-terminal dimerisation" evidence="2">
    <location>
        <begin position="205"/>
        <end position="273"/>
    </location>
</feature>
<dbReference type="PIRSF" id="PIRSF015558">
    <property type="entry name" value="Txn_reg_DeoR_prd"/>
    <property type="match status" value="1"/>
</dbReference>
<sequence>MLETISFSQRQRLAYIDFCLLFKGAIHRQDLINRFEVGLSAGSRDFTLYKELAPDNLIYDPREKRYFQTESFVPVFEHDAKRTLVKLANDISDGFDAIGDVHFPVESASSLNVPDIFVVAKVVQAIVNKKAMSVIYTSLSSGSGARELVPHSIVDNGQRWHVRAFDRKSHSFRDFVLTRISKVTVKAEPEAHECIEHDEEWGRLISLEIVPHPKNIKFSTAIELDYAMEEGVLKLEVRAAMAGYLLRRWNVDCTKHASLRTGEYQLWLRNQQNLADTDNLAIAPGYIGEQEAYTV</sequence>
<dbReference type="Pfam" id="PF26107">
    <property type="entry name" value="BrxR_CTD"/>
    <property type="match status" value="1"/>
</dbReference>
<dbReference type="Pfam" id="PF26109">
    <property type="entry name" value="WHD_BrxR"/>
    <property type="match status" value="1"/>
</dbReference>
<accession>A0A4V5NN51</accession>
<dbReference type="InterPro" id="IPR016634">
    <property type="entry name" value="CapW-like"/>
</dbReference>
<gene>
    <name evidence="4" type="ORF">E5672_14655</name>
</gene>